<dbReference type="Pfam" id="PF05649">
    <property type="entry name" value="Peptidase_M13_N"/>
    <property type="match status" value="1"/>
</dbReference>
<dbReference type="Proteomes" id="UP000193944">
    <property type="component" value="Unassembled WGS sequence"/>
</dbReference>
<dbReference type="OrthoDB" id="6475849at2759"/>
<sequence length="338" mass="38557">MGMATGRLFVEKAFSSDSKEMVEDMIDNIKEAMIKRIPEMEWLDKPTAEYAMKKTEVIGKMIGYPDYINDPTELAKKYEGLESFGEDFFTNIINAIIIKVSNELKSIFEPVSLGSWKMNPQITEAYNDFVRNRIVFPAGILQNPIFDPHNPSYLNYGSFGSVAGHELTHAFDNNGRLFDIEGKFNSWWTNSTDIKFQELAQCFVDEYSSFTIEDKNGKKYNVNGEKTLGENLADNGGVSRAYEAWKISNEKDINTKENNKLLPGLTKYSQDQLFFIAFGQLWCSKKLPEIAVRDLYNKPHSPLNLRVNGVIYNSQLFAEVFNCPADAPMNLKNKCSIW</sequence>
<keyword evidence="6" id="KW-0862">Zinc</keyword>
<reference evidence="10 11" key="1">
    <citation type="submission" date="2016-08" db="EMBL/GenBank/DDBJ databases">
        <title>A Parts List for Fungal Cellulosomes Revealed by Comparative Genomics.</title>
        <authorList>
            <consortium name="DOE Joint Genome Institute"/>
            <person name="Haitjema C.H."/>
            <person name="Gilmore S.P."/>
            <person name="Henske J.K."/>
            <person name="Solomon K.V."/>
            <person name="De Groot R."/>
            <person name="Kuo A."/>
            <person name="Mondo S.J."/>
            <person name="Salamov A.A."/>
            <person name="Labutti K."/>
            <person name="Zhao Z."/>
            <person name="Chiniquy J."/>
            <person name="Barry K."/>
            <person name="Brewer H.M."/>
            <person name="Purvine S.O."/>
            <person name="Wright A.T."/>
            <person name="Boxma B."/>
            <person name="Van Alen T."/>
            <person name="Hackstein J.H."/>
            <person name="Baker S.E."/>
            <person name="Grigoriev I.V."/>
            <person name="O'Malley M.A."/>
        </authorList>
    </citation>
    <scope>NUCLEOTIDE SEQUENCE [LARGE SCALE GENOMIC DNA]</scope>
    <source>
        <strain evidence="10 11">S4</strain>
    </source>
</reference>
<dbReference type="GO" id="GO:0016485">
    <property type="term" value="P:protein processing"/>
    <property type="evidence" value="ECO:0007669"/>
    <property type="project" value="TreeGrafter"/>
</dbReference>
<evidence type="ECO:0008006" key="12">
    <source>
        <dbReference type="Google" id="ProtNLM"/>
    </source>
</evidence>
<comment type="similarity">
    <text evidence="2">Belongs to the peptidase M13 family.</text>
</comment>
<reference evidence="10 11" key="2">
    <citation type="submission" date="2016-08" db="EMBL/GenBank/DDBJ databases">
        <title>Pervasive Adenine N6-methylation of Active Genes in Fungi.</title>
        <authorList>
            <consortium name="DOE Joint Genome Institute"/>
            <person name="Mondo S.J."/>
            <person name="Dannebaum R.O."/>
            <person name="Kuo R.C."/>
            <person name="Labutti K."/>
            <person name="Haridas S."/>
            <person name="Kuo A."/>
            <person name="Salamov A."/>
            <person name="Ahrendt S.R."/>
            <person name="Lipzen A."/>
            <person name="Sullivan W."/>
            <person name="Andreopoulos W.B."/>
            <person name="Clum A."/>
            <person name="Lindquist E."/>
            <person name="Daum C."/>
            <person name="Ramamoorthy G.K."/>
            <person name="Gryganskyi A."/>
            <person name="Culley D."/>
            <person name="Magnuson J.K."/>
            <person name="James T.Y."/>
            <person name="O'Malley M.A."/>
            <person name="Stajich J.E."/>
            <person name="Spatafora J.W."/>
            <person name="Visel A."/>
            <person name="Grigoriev I.V."/>
        </authorList>
    </citation>
    <scope>NUCLEOTIDE SEQUENCE [LARGE SCALE GENOMIC DNA]</scope>
    <source>
        <strain evidence="10 11">S4</strain>
    </source>
</reference>
<evidence type="ECO:0000256" key="6">
    <source>
        <dbReference type="ARBA" id="ARBA00022833"/>
    </source>
</evidence>
<keyword evidence="5" id="KW-0378">Hydrolase</keyword>
<evidence type="ECO:0000256" key="1">
    <source>
        <dbReference type="ARBA" id="ARBA00001947"/>
    </source>
</evidence>
<dbReference type="CDD" id="cd08662">
    <property type="entry name" value="M13"/>
    <property type="match status" value="1"/>
</dbReference>
<dbReference type="PANTHER" id="PTHR11733:SF167">
    <property type="entry name" value="FI17812P1-RELATED"/>
    <property type="match status" value="1"/>
</dbReference>
<dbReference type="EMBL" id="MCFG01000504">
    <property type="protein sequence ID" value="ORX64699.1"/>
    <property type="molecule type" value="Genomic_DNA"/>
</dbReference>
<dbReference type="Pfam" id="PF01431">
    <property type="entry name" value="Peptidase_M13"/>
    <property type="match status" value="1"/>
</dbReference>
<dbReference type="GO" id="GO:0046872">
    <property type="term" value="F:metal ion binding"/>
    <property type="evidence" value="ECO:0007669"/>
    <property type="project" value="UniProtKB-KW"/>
</dbReference>
<dbReference type="PROSITE" id="PS51885">
    <property type="entry name" value="NEPRILYSIN"/>
    <property type="match status" value="1"/>
</dbReference>
<organism evidence="10 11">
    <name type="scientific">Anaeromyces robustus</name>
    <dbReference type="NCBI Taxonomy" id="1754192"/>
    <lineage>
        <taxon>Eukaryota</taxon>
        <taxon>Fungi</taxon>
        <taxon>Fungi incertae sedis</taxon>
        <taxon>Chytridiomycota</taxon>
        <taxon>Chytridiomycota incertae sedis</taxon>
        <taxon>Neocallimastigomycetes</taxon>
        <taxon>Neocallimastigales</taxon>
        <taxon>Neocallimastigaceae</taxon>
        <taxon>Anaeromyces</taxon>
    </lineage>
</organism>
<dbReference type="PRINTS" id="PR00786">
    <property type="entry name" value="NEPRILYSIN"/>
</dbReference>
<evidence type="ECO:0000256" key="7">
    <source>
        <dbReference type="ARBA" id="ARBA00023049"/>
    </source>
</evidence>
<name>A0A1Y1VTT0_9FUNG</name>
<dbReference type="InterPro" id="IPR018497">
    <property type="entry name" value="Peptidase_M13_C"/>
</dbReference>
<evidence type="ECO:0000259" key="9">
    <source>
        <dbReference type="Pfam" id="PF05649"/>
    </source>
</evidence>
<evidence type="ECO:0000256" key="4">
    <source>
        <dbReference type="ARBA" id="ARBA00022723"/>
    </source>
</evidence>
<protein>
    <recommendedName>
        <fullName evidence="12">Zincin</fullName>
    </recommendedName>
</protein>
<gene>
    <name evidence="10" type="ORF">BCR32DRAFT_330535</name>
</gene>
<keyword evidence="3" id="KW-0645">Protease</keyword>
<accession>A0A1Y1VTT0</accession>
<feature type="domain" description="Peptidase M13 C-terminal" evidence="8">
    <location>
        <begin position="126"/>
        <end position="337"/>
    </location>
</feature>
<dbReference type="AlphaFoldDB" id="A0A1Y1VTT0"/>
<comment type="cofactor">
    <cofactor evidence="1">
        <name>Zn(2+)</name>
        <dbReference type="ChEBI" id="CHEBI:29105"/>
    </cofactor>
</comment>
<dbReference type="GO" id="GO:0005886">
    <property type="term" value="C:plasma membrane"/>
    <property type="evidence" value="ECO:0007669"/>
    <property type="project" value="TreeGrafter"/>
</dbReference>
<evidence type="ECO:0000256" key="3">
    <source>
        <dbReference type="ARBA" id="ARBA00022670"/>
    </source>
</evidence>
<keyword evidence="4" id="KW-0479">Metal-binding</keyword>
<dbReference type="Gene3D" id="3.40.390.10">
    <property type="entry name" value="Collagenase (Catalytic Domain)"/>
    <property type="match status" value="1"/>
</dbReference>
<keyword evidence="11" id="KW-1185">Reference proteome</keyword>
<dbReference type="InterPro" id="IPR000718">
    <property type="entry name" value="Peptidase_M13"/>
</dbReference>
<proteinExistence type="inferred from homology"/>
<comment type="caution">
    <text evidence="10">The sequence shown here is derived from an EMBL/GenBank/DDBJ whole genome shotgun (WGS) entry which is preliminary data.</text>
</comment>
<evidence type="ECO:0000256" key="2">
    <source>
        <dbReference type="ARBA" id="ARBA00007357"/>
    </source>
</evidence>
<dbReference type="GO" id="GO:0004222">
    <property type="term" value="F:metalloendopeptidase activity"/>
    <property type="evidence" value="ECO:0007669"/>
    <property type="project" value="InterPro"/>
</dbReference>
<keyword evidence="7" id="KW-0482">Metalloprotease</keyword>
<dbReference type="SUPFAM" id="SSF55486">
    <property type="entry name" value="Metalloproteases ('zincins'), catalytic domain"/>
    <property type="match status" value="1"/>
</dbReference>
<evidence type="ECO:0000259" key="8">
    <source>
        <dbReference type="Pfam" id="PF01431"/>
    </source>
</evidence>
<feature type="domain" description="Peptidase M13 N-terminal" evidence="9">
    <location>
        <begin position="1"/>
        <end position="65"/>
    </location>
</feature>
<dbReference type="PANTHER" id="PTHR11733">
    <property type="entry name" value="ZINC METALLOPROTEASE FAMILY M13 NEPRILYSIN-RELATED"/>
    <property type="match status" value="1"/>
</dbReference>
<dbReference type="InterPro" id="IPR024079">
    <property type="entry name" value="MetalloPept_cat_dom_sf"/>
</dbReference>
<dbReference type="InterPro" id="IPR008753">
    <property type="entry name" value="Peptidase_M13_N"/>
</dbReference>
<evidence type="ECO:0000313" key="11">
    <source>
        <dbReference type="Proteomes" id="UP000193944"/>
    </source>
</evidence>
<evidence type="ECO:0000256" key="5">
    <source>
        <dbReference type="ARBA" id="ARBA00022801"/>
    </source>
</evidence>
<evidence type="ECO:0000313" key="10">
    <source>
        <dbReference type="EMBL" id="ORX64699.1"/>
    </source>
</evidence>